<evidence type="ECO:0000256" key="1">
    <source>
        <dbReference type="SAM" id="Phobius"/>
    </source>
</evidence>
<organism evidence="2 3">
    <name type="scientific">Albidovulum litorale</name>
    <dbReference type="NCBI Taxonomy" id="2984134"/>
    <lineage>
        <taxon>Bacteria</taxon>
        <taxon>Pseudomonadati</taxon>
        <taxon>Pseudomonadota</taxon>
        <taxon>Alphaproteobacteria</taxon>
        <taxon>Rhodobacterales</taxon>
        <taxon>Paracoccaceae</taxon>
        <taxon>Albidovulum</taxon>
    </lineage>
</organism>
<feature type="transmembrane region" description="Helical" evidence="1">
    <location>
        <begin position="226"/>
        <end position="249"/>
    </location>
</feature>
<feature type="transmembrane region" description="Helical" evidence="1">
    <location>
        <begin position="202"/>
        <end position="220"/>
    </location>
</feature>
<feature type="transmembrane region" description="Helical" evidence="1">
    <location>
        <begin position="287"/>
        <end position="307"/>
    </location>
</feature>
<feature type="transmembrane region" description="Helical" evidence="1">
    <location>
        <begin position="74"/>
        <end position="93"/>
    </location>
</feature>
<keyword evidence="1" id="KW-0472">Membrane</keyword>
<keyword evidence="3" id="KW-1185">Reference proteome</keyword>
<name>A0ABT2ZQW4_9RHOB</name>
<comment type="caution">
    <text evidence="2">The sequence shown here is derived from an EMBL/GenBank/DDBJ whole genome shotgun (WGS) entry which is preliminary data.</text>
</comment>
<evidence type="ECO:0008006" key="4">
    <source>
        <dbReference type="Google" id="ProtNLM"/>
    </source>
</evidence>
<dbReference type="Gene3D" id="1.20.1530.20">
    <property type="match status" value="1"/>
</dbReference>
<reference evidence="2 3" key="1">
    <citation type="submission" date="2022-10" db="EMBL/GenBank/DDBJ databases">
        <title>Defluviimonas sp. nov., isolated from ocean surface sediments.</title>
        <authorList>
            <person name="He W."/>
            <person name="Wang L."/>
            <person name="Zhang D.-F."/>
        </authorList>
    </citation>
    <scope>NUCLEOTIDE SEQUENCE [LARGE SCALE GENOMIC DNA]</scope>
    <source>
        <strain evidence="2 3">WL0050</strain>
    </source>
</reference>
<protein>
    <recommendedName>
        <fullName evidence="4">Bile acid:sodium symporter</fullName>
    </recommendedName>
</protein>
<dbReference type="RefSeq" id="WP_263740713.1">
    <property type="nucleotide sequence ID" value="NZ_JAOWKZ010000003.1"/>
</dbReference>
<evidence type="ECO:0000313" key="3">
    <source>
        <dbReference type="Proteomes" id="UP001652564"/>
    </source>
</evidence>
<feature type="transmembrane region" description="Helical" evidence="1">
    <location>
        <begin position="261"/>
        <end position="281"/>
    </location>
</feature>
<keyword evidence="1" id="KW-0812">Transmembrane</keyword>
<feature type="transmembrane region" description="Helical" evidence="1">
    <location>
        <begin position="132"/>
        <end position="154"/>
    </location>
</feature>
<dbReference type="EMBL" id="JAOWKZ010000003">
    <property type="protein sequence ID" value="MCV2873507.1"/>
    <property type="molecule type" value="Genomic_DNA"/>
</dbReference>
<proteinExistence type="predicted"/>
<dbReference type="InterPro" id="IPR038770">
    <property type="entry name" value="Na+/solute_symporter_sf"/>
</dbReference>
<evidence type="ECO:0000313" key="2">
    <source>
        <dbReference type="EMBL" id="MCV2873507.1"/>
    </source>
</evidence>
<accession>A0ABT2ZQW4</accession>
<keyword evidence="1" id="KW-1133">Transmembrane helix</keyword>
<sequence length="313" mass="32024">MNAVVAGLGLAAKHGRLLLILGLLAGALLPGLAQAMKPWLRELVALLLFLAALRVGPGRLAGSLQRTLPAVLTVLIYQLVLPLLAVGIAHAAGIATTPAALAMVLVLSAASIAGSPNLAILSGADPAPAFRLLIVGTALLPLTVIPVFHLMPALGRGAEVLLPAARLLMVIAVAALAAFALRKTVFVNPGPVRMAALDGASALAMAVVVVGLMSAIGPALRTAPDVLLGWLALAFAVNIGGQVLAAFALRRCGVGRDLPSLAIVAGNRNIALFLIALPPAVTDQVLMFIGCYQIPMYTTPLLLSGFYRRMALS</sequence>
<feature type="transmembrane region" description="Helical" evidence="1">
    <location>
        <begin position="99"/>
        <end position="120"/>
    </location>
</feature>
<feature type="transmembrane region" description="Helical" evidence="1">
    <location>
        <begin position="160"/>
        <end position="181"/>
    </location>
</feature>
<gene>
    <name evidence="2" type="ORF">OEZ71_14495</name>
</gene>
<dbReference type="Proteomes" id="UP001652564">
    <property type="component" value="Unassembled WGS sequence"/>
</dbReference>
<feature type="transmembrane region" description="Helical" evidence="1">
    <location>
        <begin position="43"/>
        <end position="62"/>
    </location>
</feature>